<comment type="subunit">
    <text evidence="6">Heterooligomer composed of large and small subunits.</text>
</comment>
<evidence type="ECO:0000256" key="5">
    <source>
        <dbReference type="ARBA" id="ARBA00022839"/>
    </source>
</evidence>
<dbReference type="OrthoDB" id="5523157at2"/>
<comment type="function">
    <text evidence="6">Bidirectionally degrades single-stranded DNA into large acid-insoluble oligonucleotides, which are then degraded further into small acid-soluble oligonucleotides.</text>
</comment>
<evidence type="ECO:0000256" key="2">
    <source>
        <dbReference type="ARBA" id="ARBA00022490"/>
    </source>
</evidence>
<proteinExistence type="inferred from homology"/>
<feature type="coiled-coil region" evidence="7">
    <location>
        <begin position="4"/>
        <end position="31"/>
    </location>
</feature>
<dbReference type="HAMAP" id="MF_00337">
    <property type="entry name" value="Exonuc_7_S"/>
    <property type="match status" value="1"/>
</dbReference>
<dbReference type="GO" id="GO:0008855">
    <property type="term" value="F:exodeoxyribonuclease VII activity"/>
    <property type="evidence" value="ECO:0007669"/>
    <property type="project" value="UniProtKB-UniRule"/>
</dbReference>
<dbReference type="GO" id="GO:0006308">
    <property type="term" value="P:DNA catabolic process"/>
    <property type="evidence" value="ECO:0007669"/>
    <property type="project" value="UniProtKB-UniRule"/>
</dbReference>
<keyword evidence="5 6" id="KW-0269">Exonuclease</keyword>
<evidence type="ECO:0000256" key="3">
    <source>
        <dbReference type="ARBA" id="ARBA00022722"/>
    </source>
</evidence>
<sequence>MAKKKTFESTMAELEQIVKELESGNLTLEKAVALFEQGMKSSEFCLKKLDETEAKITLLMKDDKGNITEEPFNNG</sequence>
<evidence type="ECO:0000256" key="4">
    <source>
        <dbReference type="ARBA" id="ARBA00022801"/>
    </source>
</evidence>
<dbReference type="KEGG" id="dat:HRM2_25660"/>
<dbReference type="Proteomes" id="UP000000442">
    <property type="component" value="Chromosome"/>
</dbReference>
<dbReference type="RefSeq" id="WP_015904424.1">
    <property type="nucleotide sequence ID" value="NC_012108.1"/>
</dbReference>
<dbReference type="EMBL" id="CP001087">
    <property type="protein sequence ID" value="ACN15660.1"/>
    <property type="molecule type" value="Genomic_DNA"/>
</dbReference>
<dbReference type="PIRSF" id="PIRSF006488">
    <property type="entry name" value="Exonuc_VII_S"/>
    <property type="match status" value="1"/>
</dbReference>
<keyword evidence="4 6" id="KW-0378">Hydrolase</keyword>
<evidence type="ECO:0000256" key="7">
    <source>
        <dbReference type="SAM" id="Coils"/>
    </source>
</evidence>
<dbReference type="GO" id="GO:0005829">
    <property type="term" value="C:cytosol"/>
    <property type="evidence" value="ECO:0007669"/>
    <property type="project" value="TreeGrafter"/>
</dbReference>
<dbReference type="eggNOG" id="COG1722">
    <property type="taxonomic scope" value="Bacteria"/>
</dbReference>
<reference evidence="8 9" key="1">
    <citation type="journal article" date="2009" name="Environ. Microbiol.">
        <title>Genome sequence of Desulfobacterium autotrophicum HRM2, a marine sulfate reducer oxidizing organic carbon completely to carbon dioxide.</title>
        <authorList>
            <person name="Strittmatter A.W."/>
            <person name="Liesegang H."/>
            <person name="Rabus R."/>
            <person name="Decker I."/>
            <person name="Amann J."/>
            <person name="Andres S."/>
            <person name="Henne A."/>
            <person name="Fricke W.F."/>
            <person name="Martinez-Arias R."/>
            <person name="Bartels D."/>
            <person name="Goesmann A."/>
            <person name="Krause L."/>
            <person name="Puehler A."/>
            <person name="Klenk H.P."/>
            <person name="Richter M."/>
            <person name="Schuler M."/>
            <person name="Gloeckner F.O."/>
            <person name="Meyerdierks A."/>
            <person name="Gottschalk G."/>
            <person name="Amann R."/>
        </authorList>
    </citation>
    <scope>NUCLEOTIDE SEQUENCE [LARGE SCALE GENOMIC DNA]</scope>
    <source>
        <strain evidence="9">ATCC 43914 / DSM 3382 / HRM2</strain>
    </source>
</reference>
<dbReference type="Pfam" id="PF02609">
    <property type="entry name" value="Exonuc_VII_S"/>
    <property type="match status" value="1"/>
</dbReference>
<accession>C0QH11</accession>
<gene>
    <name evidence="6 8" type="primary">xseB</name>
    <name evidence="8" type="ordered locus">HRM2_25660</name>
</gene>
<comment type="similarity">
    <text evidence="1 6">Belongs to the XseB family.</text>
</comment>
<dbReference type="EC" id="3.1.11.6" evidence="6"/>
<keyword evidence="9" id="KW-1185">Reference proteome</keyword>
<dbReference type="Gene3D" id="1.10.287.1040">
    <property type="entry name" value="Exonuclease VII, small subunit"/>
    <property type="match status" value="1"/>
</dbReference>
<name>C0QH11_DESAH</name>
<dbReference type="PANTHER" id="PTHR34137">
    <property type="entry name" value="EXODEOXYRIBONUCLEASE 7 SMALL SUBUNIT"/>
    <property type="match status" value="1"/>
</dbReference>
<evidence type="ECO:0000313" key="8">
    <source>
        <dbReference type="EMBL" id="ACN15660.1"/>
    </source>
</evidence>
<dbReference type="AlphaFoldDB" id="C0QH11"/>
<evidence type="ECO:0000256" key="6">
    <source>
        <dbReference type="HAMAP-Rule" id="MF_00337"/>
    </source>
</evidence>
<keyword evidence="2 6" id="KW-0963">Cytoplasm</keyword>
<dbReference type="HOGENOM" id="CLU_145918_3_3_7"/>
<keyword evidence="7" id="KW-0175">Coiled coil</keyword>
<keyword evidence="3 6" id="KW-0540">Nuclease</keyword>
<dbReference type="STRING" id="177437.HRM2_25660"/>
<dbReference type="InterPro" id="IPR003761">
    <property type="entry name" value="Exonuc_VII_S"/>
</dbReference>
<dbReference type="InterPro" id="IPR037004">
    <property type="entry name" value="Exonuc_VII_ssu_sf"/>
</dbReference>
<dbReference type="GO" id="GO:0009318">
    <property type="term" value="C:exodeoxyribonuclease VII complex"/>
    <property type="evidence" value="ECO:0007669"/>
    <property type="project" value="UniProtKB-UniRule"/>
</dbReference>
<organism evidence="8 9">
    <name type="scientific">Desulforapulum autotrophicum (strain ATCC 43914 / DSM 3382 / VKM B-1955 / HRM2)</name>
    <name type="common">Desulfobacterium autotrophicum</name>
    <dbReference type="NCBI Taxonomy" id="177437"/>
    <lineage>
        <taxon>Bacteria</taxon>
        <taxon>Pseudomonadati</taxon>
        <taxon>Thermodesulfobacteriota</taxon>
        <taxon>Desulfobacteria</taxon>
        <taxon>Desulfobacterales</taxon>
        <taxon>Desulfobacteraceae</taxon>
        <taxon>Desulforapulum</taxon>
    </lineage>
</organism>
<dbReference type="NCBIfam" id="TIGR01280">
    <property type="entry name" value="xseB"/>
    <property type="match status" value="1"/>
</dbReference>
<dbReference type="SUPFAM" id="SSF116842">
    <property type="entry name" value="XseB-like"/>
    <property type="match status" value="1"/>
</dbReference>
<protein>
    <recommendedName>
        <fullName evidence="6">Exodeoxyribonuclease 7 small subunit</fullName>
        <ecNumber evidence="6">3.1.11.6</ecNumber>
    </recommendedName>
    <alternativeName>
        <fullName evidence="6">Exodeoxyribonuclease VII small subunit</fullName>
        <shortName evidence="6">Exonuclease VII small subunit</shortName>
    </alternativeName>
</protein>
<evidence type="ECO:0000256" key="1">
    <source>
        <dbReference type="ARBA" id="ARBA00009998"/>
    </source>
</evidence>
<evidence type="ECO:0000313" key="9">
    <source>
        <dbReference type="Proteomes" id="UP000000442"/>
    </source>
</evidence>
<comment type="subcellular location">
    <subcellularLocation>
        <location evidence="6">Cytoplasm</location>
    </subcellularLocation>
</comment>
<comment type="catalytic activity">
    <reaction evidence="6">
        <text>Exonucleolytic cleavage in either 5'- to 3'- or 3'- to 5'-direction to yield nucleoside 5'-phosphates.</text>
        <dbReference type="EC" id="3.1.11.6"/>
    </reaction>
</comment>
<dbReference type="PANTHER" id="PTHR34137:SF1">
    <property type="entry name" value="EXODEOXYRIBONUCLEASE 7 SMALL SUBUNIT"/>
    <property type="match status" value="1"/>
</dbReference>